<feature type="region of interest" description="Disordered" evidence="6">
    <location>
        <begin position="352"/>
        <end position="387"/>
    </location>
</feature>
<feature type="compositionally biased region" description="Polar residues" evidence="6">
    <location>
        <begin position="358"/>
        <end position="373"/>
    </location>
</feature>
<reference evidence="8" key="2">
    <citation type="submission" date="2004-02" db="EMBL/GenBank/DDBJ databases">
        <authorList>
            <consortium name="Genoscope"/>
            <consortium name="Whitehead Institute Centre for Genome Research"/>
        </authorList>
    </citation>
    <scope>NUCLEOTIDE SEQUENCE</scope>
</reference>
<dbReference type="PANTHER" id="PTHR48225:SF3">
    <property type="entry name" value="HORMA DOMAIN-CONTAINING PROTEIN 1"/>
    <property type="match status" value="1"/>
</dbReference>
<feature type="domain" description="HORMA" evidence="7">
    <location>
        <begin position="24"/>
        <end position="245"/>
    </location>
</feature>
<dbReference type="InterPro" id="IPR003511">
    <property type="entry name" value="HORMA_dom"/>
</dbReference>
<dbReference type="KEGG" id="tng:GSTEN00011683G001"/>
<evidence type="ECO:0000256" key="3">
    <source>
        <dbReference type="ARBA" id="ARBA00022454"/>
    </source>
</evidence>
<evidence type="ECO:0000256" key="5">
    <source>
        <dbReference type="ARBA" id="ARBA00023254"/>
    </source>
</evidence>
<accession>Q4SW30</accession>
<protein>
    <submittedName>
        <fullName evidence="8">(spotted green pufferfish) hypothetical protein</fullName>
    </submittedName>
</protein>
<gene>
    <name evidence="8" type="ORF">GSTENG00011683001</name>
</gene>
<keyword evidence="3" id="KW-0158">Chromosome</keyword>
<dbReference type="InterPro" id="IPR036570">
    <property type="entry name" value="HORMA_dom_sf"/>
</dbReference>
<keyword evidence="5" id="KW-0469">Meiosis</keyword>
<reference evidence="8" key="1">
    <citation type="journal article" date="2004" name="Nature">
        <title>Genome duplication in the teleost fish Tetraodon nigroviridis reveals the early vertebrate proto-karyotype.</title>
        <authorList>
            <person name="Jaillon O."/>
            <person name="Aury J.-M."/>
            <person name="Brunet F."/>
            <person name="Petit J.-L."/>
            <person name="Stange-Thomann N."/>
            <person name="Mauceli E."/>
            <person name="Bouneau L."/>
            <person name="Fischer C."/>
            <person name="Ozouf-Costaz C."/>
            <person name="Bernot A."/>
            <person name="Nicaud S."/>
            <person name="Jaffe D."/>
            <person name="Fisher S."/>
            <person name="Lutfalla G."/>
            <person name="Dossat C."/>
            <person name="Segurens B."/>
            <person name="Dasilva C."/>
            <person name="Salanoubat M."/>
            <person name="Levy M."/>
            <person name="Boudet N."/>
            <person name="Castellano S."/>
            <person name="Anthouard V."/>
            <person name="Jubin C."/>
            <person name="Castelli V."/>
            <person name="Katinka M."/>
            <person name="Vacherie B."/>
            <person name="Biemont C."/>
            <person name="Skalli Z."/>
            <person name="Cattolico L."/>
            <person name="Poulain J."/>
            <person name="De Berardinis V."/>
            <person name="Cruaud C."/>
            <person name="Duprat S."/>
            <person name="Brottier P."/>
            <person name="Coutanceau J.-P."/>
            <person name="Gouzy J."/>
            <person name="Parra G."/>
            <person name="Lardier G."/>
            <person name="Chapple C."/>
            <person name="McKernan K.J."/>
            <person name="McEwan P."/>
            <person name="Bosak S."/>
            <person name="Kellis M."/>
            <person name="Volff J.-N."/>
            <person name="Guigo R."/>
            <person name="Zody M.C."/>
            <person name="Mesirov J."/>
            <person name="Lindblad-Toh K."/>
            <person name="Birren B."/>
            <person name="Nusbaum C."/>
            <person name="Kahn D."/>
            <person name="Robinson-Rechavi M."/>
            <person name="Laudet V."/>
            <person name="Schachter V."/>
            <person name="Quetier F."/>
            <person name="Saurin W."/>
            <person name="Scarpelli C."/>
            <person name="Wincker P."/>
            <person name="Lander E.S."/>
            <person name="Weissenbach J."/>
            <person name="Roest Crollius H."/>
        </authorList>
    </citation>
    <scope>NUCLEOTIDE SEQUENCE [LARGE SCALE GENOMIC DNA]</scope>
</reference>
<dbReference type="GO" id="GO:0005634">
    <property type="term" value="C:nucleus"/>
    <property type="evidence" value="ECO:0007669"/>
    <property type="project" value="UniProtKB-SubCell"/>
</dbReference>
<dbReference type="PANTHER" id="PTHR48225">
    <property type="entry name" value="HORMA DOMAIN-CONTAINING PROTEIN 1"/>
    <property type="match status" value="1"/>
</dbReference>
<sequence>MACVQQLRTTQESQLLPQQVLSEQQSSVVIRKLLAIAVSGITYLRGLFPEKAYGKKYVEDQKVMILREEGSCPGTSQIVQWLQGCFEAIQLKYLKTVVMSIYTDPDIPQTVTEFYQFNIQYTPQGAHLDFESNKMSMSCGNTRKASILLVRKLYTLMQNLGPLPDSVSLNMKLAYYQEGKAPPHHRVSVVRAPLRRGCVSAVTPQDYQPPGFKEAESDTFVFEKEPVKLTMGEVVTPYHSLKLGMATERHRLEQVEESVNVTEKWVLSVTAEELLSQSEEVEKSEMENTPAEAGERQLICHEKLTSCEESTQVDTVCVKTSSVEVGQRRTRSGRIISSTTEKDVTVTMPAAIGGKPISQYQMPDSQEAPSASAPQKKRKFSEPKEPF</sequence>
<keyword evidence="4" id="KW-0539">Nucleus</keyword>
<dbReference type="InterPro" id="IPR051294">
    <property type="entry name" value="HORMA_MeioticProgression"/>
</dbReference>
<evidence type="ECO:0000256" key="2">
    <source>
        <dbReference type="ARBA" id="ARBA00004286"/>
    </source>
</evidence>
<evidence type="ECO:0000256" key="1">
    <source>
        <dbReference type="ARBA" id="ARBA00004123"/>
    </source>
</evidence>
<dbReference type="Pfam" id="PF02301">
    <property type="entry name" value="HORMA"/>
    <property type="match status" value="1"/>
</dbReference>
<dbReference type="Gene3D" id="3.30.900.10">
    <property type="entry name" value="HORMA domain"/>
    <property type="match status" value="1"/>
</dbReference>
<dbReference type="PROSITE" id="PS50815">
    <property type="entry name" value="HORMA"/>
    <property type="match status" value="1"/>
</dbReference>
<dbReference type="GO" id="GO:0051321">
    <property type="term" value="P:meiotic cell cycle"/>
    <property type="evidence" value="ECO:0007669"/>
    <property type="project" value="UniProtKB-KW"/>
</dbReference>
<evidence type="ECO:0000259" key="7">
    <source>
        <dbReference type="PROSITE" id="PS50815"/>
    </source>
</evidence>
<dbReference type="SUPFAM" id="SSF56019">
    <property type="entry name" value="The spindle assembly checkpoint protein mad2"/>
    <property type="match status" value="1"/>
</dbReference>
<dbReference type="EMBL" id="CAAE01013692">
    <property type="protein sequence ID" value="CAF95152.1"/>
    <property type="molecule type" value="Genomic_DNA"/>
</dbReference>
<dbReference type="OrthoDB" id="1928087at2759"/>
<evidence type="ECO:0000313" key="8">
    <source>
        <dbReference type="EMBL" id="CAF95152.1"/>
    </source>
</evidence>
<comment type="caution">
    <text evidence="8">The sequence shown here is derived from an EMBL/GenBank/DDBJ whole genome shotgun (WGS) entry which is preliminary data.</text>
</comment>
<proteinExistence type="predicted"/>
<comment type="subcellular location">
    <subcellularLocation>
        <location evidence="2">Chromosome</location>
    </subcellularLocation>
    <subcellularLocation>
        <location evidence="1">Nucleus</location>
    </subcellularLocation>
</comment>
<dbReference type="AlphaFoldDB" id="Q4SW30"/>
<dbReference type="GO" id="GO:0005694">
    <property type="term" value="C:chromosome"/>
    <property type="evidence" value="ECO:0007669"/>
    <property type="project" value="UniProtKB-SubCell"/>
</dbReference>
<name>Q4SW30_TETNG</name>
<evidence type="ECO:0000256" key="4">
    <source>
        <dbReference type="ARBA" id="ARBA00023242"/>
    </source>
</evidence>
<organism evidence="8">
    <name type="scientific">Tetraodon nigroviridis</name>
    <name type="common">Spotted green pufferfish</name>
    <name type="synonym">Chelonodon nigroviridis</name>
    <dbReference type="NCBI Taxonomy" id="99883"/>
    <lineage>
        <taxon>Eukaryota</taxon>
        <taxon>Metazoa</taxon>
        <taxon>Chordata</taxon>
        <taxon>Craniata</taxon>
        <taxon>Vertebrata</taxon>
        <taxon>Euteleostomi</taxon>
        <taxon>Actinopterygii</taxon>
        <taxon>Neopterygii</taxon>
        <taxon>Teleostei</taxon>
        <taxon>Neoteleostei</taxon>
        <taxon>Acanthomorphata</taxon>
        <taxon>Eupercaria</taxon>
        <taxon>Tetraodontiformes</taxon>
        <taxon>Tetradontoidea</taxon>
        <taxon>Tetraodontidae</taxon>
        <taxon>Tetraodon</taxon>
    </lineage>
</organism>
<evidence type="ECO:0000256" key="6">
    <source>
        <dbReference type="SAM" id="MobiDB-lite"/>
    </source>
</evidence>